<evidence type="ECO:0000313" key="10">
    <source>
        <dbReference type="EMBL" id="KAF4944836.1"/>
    </source>
</evidence>
<dbReference type="InterPro" id="IPR050364">
    <property type="entry name" value="Cytochrome_P450_fung"/>
</dbReference>
<dbReference type="InterPro" id="IPR036396">
    <property type="entry name" value="Cyt_P450_sf"/>
</dbReference>
<reference evidence="10" key="2">
    <citation type="submission" date="2020-05" db="EMBL/GenBank/DDBJ databases">
        <authorList>
            <person name="Kim H.-S."/>
            <person name="Proctor R.H."/>
            <person name="Brown D.W."/>
        </authorList>
    </citation>
    <scope>NUCLEOTIDE SEQUENCE</scope>
    <source>
        <strain evidence="10">NRRL 20472</strain>
    </source>
</reference>
<evidence type="ECO:0000256" key="5">
    <source>
        <dbReference type="ARBA" id="ARBA00023002"/>
    </source>
</evidence>
<evidence type="ECO:0000256" key="6">
    <source>
        <dbReference type="ARBA" id="ARBA00023004"/>
    </source>
</evidence>
<evidence type="ECO:0000256" key="4">
    <source>
        <dbReference type="ARBA" id="ARBA00022723"/>
    </source>
</evidence>
<comment type="similarity">
    <text evidence="2">Belongs to the cytochrome P450 family.</text>
</comment>
<feature type="binding site" description="axial binding residue" evidence="8">
    <location>
        <position position="1043"/>
    </location>
    <ligand>
        <name>heme</name>
        <dbReference type="ChEBI" id="CHEBI:30413"/>
    </ligand>
    <ligandPart>
        <name>Fe</name>
        <dbReference type="ChEBI" id="CHEBI:18248"/>
    </ligandPart>
</feature>
<dbReference type="PROSITE" id="PS00086">
    <property type="entry name" value="CYTOCHROME_P450"/>
    <property type="match status" value="1"/>
</dbReference>
<dbReference type="InterPro" id="IPR001128">
    <property type="entry name" value="Cyt_P450"/>
</dbReference>
<evidence type="ECO:0000313" key="11">
    <source>
        <dbReference type="Proteomes" id="UP000622797"/>
    </source>
</evidence>
<dbReference type="EMBL" id="JABEXW010001287">
    <property type="protein sequence ID" value="KAF4944836.1"/>
    <property type="molecule type" value="Genomic_DNA"/>
</dbReference>
<feature type="domain" description="Heterokaryon incompatibility" evidence="9">
    <location>
        <begin position="82"/>
        <end position="250"/>
    </location>
</feature>
<reference evidence="10" key="1">
    <citation type="journal article" date="2020" name="BMC Genomics">
        <title>Correction to: Identification and distribution of gene clusters required for synthesis of sphingolipid metabolism inhibitors in diverse species of the filamentous fungus Fusarium.</title>
        <authorList>
            <person name="Kim H.S."/>
            <person name="Lohmar J.M."/>
            <person name="Busman M."/>
            <person name="Brown D.W."/>
            <person name="Naumann T.A."/>
            <person name="Divon H.H."/>
            <person name="Lysoe E."/>
            <person name="Uhlig S."/>
            <person name="Proctor R.H."/>
        </authorList>
    </citation>
    <scope>NUCLEOTIDE SEQUENCE</scope>
    <source>
        <strain evidence="10">NRRL 20472</strain>
    </source>
</reference>
<comment type="cofactor">
    <cofactor evidence="1 8">
        <name>heme</name>
        <dbReference type="ChEBI" id="CHEBI:30413"/>
    </cofactor>
</comment>
<dbReference type="AlphaFoldDB" id="A0A8H4WP24"/>
<evidence type="ECO:0000256" key="7">
    <source>
        <dbReference type="ARBA" id="ARBA00023033"/>
    </source>
</evidence>
<dbReference type="SUPFAM" id="SSF48264">
    <property type="entry name" value="Cytochrome P450"/>
    <property type="match status" value="1"/>
</dbReference>
<proteinExistence type="inferred from homology"/>
<accession>A0A8H4WP24</accession>
<dbReference type="GO" id="GO:0004497">
    <property type="term" value="F:monooxygenase activity"/>
    <property type="evidence" value="ECO:0007669"/>
    <property type="project" value="UniProtKB-KW"/>
</dbReference>
<dbReference type="Pfam" id="PF00067">
    <property type="entry name" value="p450"/>
    <property type="match status" value="1"/>
</dbReference>
<dbReference type="InterPro" id="IPR002401">
    <property type="entry name" value="Cyt_P450_E_grp-I"/>
</dbReference>
<dbReference type="CDD" id="cd11065">
    <property type="entry name" value="CYP64-like"/>
    <property type="match status" value="1"/>
</dbReference>
<dbReference type="Gene3D" id="1.10.630.10">
    <property type="entry name" value="Cytochrome P450"/>
    <property type="match status" value="1"/>
</dbReference>
<dbReference type="Pfam" id="PF06985">
    <property type="entry name" value="HET"/>
    <property type="match status" value="1"/>
</dbReference>
<organism evidence="10 11">
    <name type="scientific">Fusarium sarcochroum</name>
    <dbReference type="NCBI Taxonomy" id="1208366"/>
    <lineage>
        <taxon>Eukaryota</taxon>
        <taxon>Fungi</taxon>
        <taxon>Dikarya</taxon>
        <taxon>Ascomycota</taxon>
        <taxon>Pezizomycotina</taxon>
        <taxon>Sordariomycetes</taxon>
        <taxon>Hypocreomycetidae</taxon>
        <taxon>Hypocreales</taxon>
        <taxon>Nectriaceae</taxon>
        <taxon>Fusarium</taxon>
        <taxon>Fusarium lateritium species complex</taxon>
    </lineage>
</organism>
<keyword evidence="3 8" id="KW-0349">Heme</keyword>
<protein>
    <recommendedName>
        <fullName evidence="9">Heterokaryon incompatibility domain-containing protein</fullName>
    </recommendedName>
</protein>
<evidence type="ECO:0000259" key="9">
    <source>
        <dbReference type="Pfam" id="PF06985"/>
    </source>
</evidence>
<evidence type="ECO:0000256" key="8">
    <source>
        <dbReference type="PIRSR" id="PIRSR602401-1"/>
    </source>
</evidence>
<dbReference type="OrthoDB" id="2789670at2759"/>
<gene>
    <name evidence="10" type="ORF">FSARC_14568</name>
</gene>
<dbReference type="InterPro" id="IPR010730">
    <property type="entry name" value="HET"/>
</dbReference>
<evidence type="ECO:0000256" key="2">
    <source>
        <dbReference type="ARBA" id="ARBA00010617"/>
    </source>
</evidence>
<comment type="caution">
    <text evidence="10">The sequence shown here is derived from an EMBL/GenBank/DDBJ whole genome shotgun (WGS) entry which is preliminary data.</text>
</comment>
<dbReference type="PRINTS" id="PR00463">
    <property type="entry name" value="EP450I"/>
</dbReference>
<keyword evidence="7" id="KW-0503">Monooxygenase</keyword>
<evidence type="ECO:0000256" key="3">
    <source>
        <dbReference type="ARBA" id="ARBA00022617"/>
    </source>
</evidence>
<name>A0A8H4WP24_9HYPO</name>
<keyword evidence="6 8" id="KW-0408">Iron</keyword>
<dbReference type="InterPro" id="IPR017972">
    <property type="entry name" value="Cyt_P450_CS"/>
</dbReference>
<evidence type="ECO:0000256" key="1">
    <source>
        <dbReference type="ARBA" id="ARBA00001971"/>
    </source>
</evidence>
<keyword evidence="4 8" id="KW-0479">Metal-binding</keyword>
<sequence>MSEKGVGSTTGTAGDDQDASLFRYTPLTKGQIRLLQLDPANQETDQLHGKLVVKSFDNLPPRVRPHASGLTEPIDPGKHVCFEATSYVWGQATFTESLITPQGSIPIMASLASILRRLRDLSRSRTYWADGVCINQSDMAEKEIQVSLMDVIYSSAVRVLCDICEEDEDISLLLDTMERYWKRNMRHGFAMSQGDSMNLSAKTTAKVMGVSLPTDEESDAIQEMEGNDWPVRYLKLMSSPWFHRVWVVQEFVLGRDAHMMFGRRHVPWGELWAGMIRYKGIDWPWDSADFASADMASLLISFNSMCLVRTCRFIDPKTSHGREFNGIAKVLMCGLELDQAQLPMCLIFFCVNSCTVPRDRYFGILGLVDEEGEDKPKELRADYTSPMRDITMRFWTYALQLGSGGELLLVAGLPGREEGYPSWLRDITAPNPLSHVALGAPLGDAWHKSGGPSTTWSVSFDDQDPDRMFVQGYHLGDIIETSSLDAKEEFDLENLIHWLDRAFSFFTSGIKTIDCSSDTRYPMTSEHIHEAAFKAISNYDEQDATPPTDETFKAILRIGLSLVLVAKSKITSDKYNMSRVVKAFENEGPVLKELFLRIYASRGFRFCKASKGIFAHLPRGFALITDLFAALVVGGSIAYLTFQCLTLSVQRRPPPGPKPLPLIGNARDFPAEGVPEYQHWLLHKDLYGPISSVTIKTSGRPSMTFANKLCGYGRIVLCQGYNSTFRRYRKLLHQELGTRVSAAQFQDAQEVEVNRQLARALDEPDKWLEHIKTTAASTVLKMTYGYAVEPQGPDTLVDLIERMMTEFSLAAVPFAWLVDLVPMLQHLPEYFPGAKFKKTARKWRESIRAVAYIPYRFVQRQIASDNYRPSYVSKLVHQCEQDGPADTTLCHDDEEAIAWSAASLYGAAADTTVITLTTFTLAMVLFPQVQLRAQNEIDSLTGSNRLPSFQDRDRLPYINALVKETLRWWPIAPMGFPHTADEDIQYNNIHIPKGAYLLPAVWWFLHDPAVYAEPQKFDPERFLSPRNEPDPSSEVFGYGRRICPGRFFADASLYLNIVKCLAAFNIKRARDQNGEEMAVDVRPKPGILSYPTEFLFEITPRSQTHVELIRRMEAEVPQEEGDAELLESLEDWRKVEMIEAVSDAKAD</sequence>
<dbReference type="GO" id="GO:0020037">
    <property type="term" value="F:heme binding"/>
    <property type="evidence" value="ECO:0007669"/>
    <property type="project" value="InterPro"/>
</dbReference>
<keyword evidence="11" id="KW-1185">Reference proteome</keyword>
<dbReference type="GO" id="GO:0016705">
    <property type="term" value="F:oxidoreductase activity, acting on paired donors, with incorporation or reduction of molecular oxygen"/>
    <property type="evidence" value="ECO:0007669"/>
    <property type="project" value="InterPro"/>
</dbReference>
<dbReference type="PANTHER" id="PTHR46300:SF7">
    <property type="entry name" value="P450, PUTATIVE (EUROFUNG)-RELATED"/>
    <property type="match status" value="1"/>
</dbReference>
<dbReference type="GO" id="GO:0005506">
    <property type="term" value="F:iron ion binding"/>
    <property type="evidence" value="ECO:0007669"/>
    <property type="project" value="InterPro"/>
</dbReference>
<dbReference type="Proteomes" id="UP000622797">
    <property type="component" value="Unassembled WGS sequence"/>
</dbReference>
<dbReference type="PANTHER" id="PTHR46300">
    <property type="entry name" value="P450, PUTATIVE (EUROFUNG)-RELATED-RELATED"/>
    <property type="match status" value="1"/>
</dbReference>
<keyword evidence="5" id="KW-0560">Oxidoreductase</keyword>